<proteinExistence type="predicted"/>
<dbReference type="AlphaFoldDB" id="A0A6G1DWK8"/>
<evidence type="ECO:0000256" key="1">
    <source>
        <dbReference type="ARBA" id="ARBA00022837"/>
    </source>
</evidence>
<evidence type="ECO:0000313" key="2">
    <source>
        <dbReference type="EMBL" id="KAF0916900.1"/>
    </source>
</evidence>
<dbReference type="OrthoDB" id="293868at2759"/>
<gene>
    <name evidence="2" type="ORF">E2562_015077</name>
</gene>
<protein>
    <recommendedName>
        <fullName evidence="4">EF-hand domain-containing protein</fullName>
    </recommendedName>
</protein>
<accession>A0A6G1DWK8</accession>
<dbReference type="Proteomes" id="UP000479710">
    <property type="component" value="Unassembled WGS sequence"/>
</dbReference>
<dbReference type="InterPro" id="IPR011992">
    <property type="entry name" value="EF-hand-dom_pair"/>
</dbReference>
<dbReference type="EMBL" id="SPHZ02000005">
    <property type="protein sequence ID" value="KAF0916900.1"/>
    <property type="molecule type" value="Genomic_DNA"/>
</dbReference>
<evidence type="ECO:0008006" key="4">
    <source>
        <dbReference type="Google" id="ProtNLM"/>
    </source>
</evidence>
<dbReference type="SUPFAM" id="SSF47473">
    <property type="entry name" value="EF-hand"/>
    <property type="match status" value="1"/>
</dbReference>
<name>A0A6G1DWK8_9ORYZ</name>
<dbReference type="PROSITE" id="PS00018">
    <property type="entry name" value="EF_HAND_1"/>
    <property type="match status" value="1"/>
</dbReference>
<evidence type="ECO:0000313" key="3">
    <source>
        <dbReference type="Proteomes" id="UP000479710"/>
    </source>
</evidence>
<organism evidence="2 3">
    <name type="scientific">Oryza meyeriana var. granulata</name>
    <dbReference type="NCBI Taxonomy" id="110450"/>
    <lineage>
        <taxon>Eukaryota</taxon>
        <taxon>Viridiplantae</taxon>
        <taxon>Streptophyta</taxon>
        <taxon>Embryophyta</taxon>
        <taxon>Tracheophyta</taxon>
        <taxon>Spermatophyta</taxon>
        <taxon>Magnoliopsida</taxon>
        <taxon>Liliopsida</taxon>
        <taxon>Poales</taxon>
        <taxon>Poaceae</taxon>
        <taxon>BOP clade</taxon>
        <taxon>Oryzoideae</taxon>
        <taxon>Oryzeae</taxon>
        <taxon>Oryzinae</taxon>
        <taxon>Oryza</taxon>
        <taxon>Oryza meyeriana</taxon>
    </lineage>
</organism>
<sequence>MLDCAPKDGGIGHAKLEARLRRQEADRIDALARRELKKHDRDGDGSVTLRDYLVVDPDQHIVH</sequence>
<comment type="caution">
    <text evidence="2">The sequence shown here is derived from an EMBL/GenBank/DDBJ whole genome shotgun (WGS) entry which is preliminary data.</text>
</comment>
<keyword evidence="3" id="KW-1185">Reference proteome</keyword>
<reference evidence="2 3" key="1">
    <citation type="submission" date="2019-11" db="EMBL/GenBank/DDBJ databases">
        <title>Whole genome sequence of Oryza granulata.</title>
        <authorList>
            <person name="Li W."/>
        </authorList>
    </citation>
    <scope>NUCLEOTIDE SEQUENCE [LARGE SCALE GENOMIC DNA]</scope>
    <source>
        <strain evidence="3">cv. Menghai</strain>
        <tissue evidence="2">Leaf</tissue>
    </source>
</reference>
<dbReference type="InterPro" id="IPR018247">
    <property type="entry name" value="EF_Hand_1_Ca_BS"/>
</dbReference>
<keyword evidence="1" id="KW-0106">Calcium</keyword>